<dbReference type="Proteomes" id="UP001174136">
    <property type="component" value="Unassembled WGS sequence"/>
</dbReference>
<dbReference type="Pfam" id="PF13229">
    <property type="entry name" value="Beta_helix"/>
    <property type="match status" value="1"/>
</dbReference>
<evidence type="ECO:0000256" key="4">
    <source>
        <dbReference type="SAM" id="MobiDB-lite"/>
    </source>
</evidence>
<dbReference type="AlphaFoldDB" id="A0AA47MDR3"/>
<feature type="region of interest" description="Disordered" evidence="4">
    <location>
        <begin position="637"/>
        <end position="658"/>
    </location>
</feature>
<evidence type="ECO:0000313" key="7">
    <source>
        <dbReference type="EMBL" id="KAK0138265.1"/>
    </source>
</evidence>
<sequence length="693" mass="75836">MSDANRTVSDLHFATPSSSPQKESCASAYISRSYISRSYIRAGGARAQRAVELNQRPWEKKKNSTIDLTLKYWTMAAGPRSANIQTENHTEGLIESAIEASCSNSSSSSCSTHSSPLMYRRRTPHPRTRVADRSSDDDDDMKGELLAQPLPPIFTSDRAYSCDERVALFCDEIIGKCSAAEMSEALGLYLTGKLSRAGGPWAAVWKTPPGGLLDDPGDLQFVGVLVEVTWRPGNLKTYPQQVCISVTEPFSSNITHLPRRLLAALMAELSNKVTVLDVYPVQGQGQEVDNIAEALEQLRVFNDSLWKDLVDEQQCEEYARRIEKRLRLYYDMQGGAVPGVMAQRYKQTLAEYNMKQAELNRYQASLPWGLKPHEAVECWRKYYEMAMLAGFLKFWEDTRLNSKLPSIIYKRRRGQRTSGKPATHIVAQMLTVDMVKSLPSDALIQQHDSLSGALDACFSGDTVVLFPGEYRALGPSTLTDDITIRGAGERQEVVLTSDPGGHHSLVVSKAARVKLSNLRLQQEGPGGAGGAAVVVEAGELTLDGCELQGGASGVSVHTGATLLMRNCEVSGAQGAAVELSPGSVAELSGNEIHHCGNKYKHGAVSLKVLPKPCLTMSDNHIHDNQGYGLAIVVPDNLQPPVPKREPADRLAGGDQSGPDHWVLQDLGLDLQSNKLDQNRLGDVQLLHHSWFST</sequence>
<protein>
    <submittedName>
        <fullName evidence="7">Testicular spindle-associated protein SHCBP1L</fullName>
    </submittedName>
</protein>
<dbReference type="InterPro" id="IPR057508">
    <property type="entry name" value="SHCBP-like_N"/>
</dbReference>
<keyword evidence="8" id="KW-1185">Reference proteome</keyword>
<dbReference type="InterPro" id="IPR012334">
    <property type="entry name" value="Pectin_lyas_fold"/>
</dbReference>
<evidence type="ECO:0000259" key="5">
    <source>
        <dbReference type="Pfam" id="PF13229"/>
    </source>
</evidence>
<reference evidence="7" key="1">
    <citation type="journal article" date="2023" name="Front. Mar. Sci.">
        <title>A new Merluccius polli reference genome to investigate the effects of global change in West African waters.</title>
        <authorList>
            <person name="Mateo J.L."/>
            <person name="Blanco-Fernandez C."/>
            <person name="Garcia-Vazquez E."/>
            <person name="Machado-Schiaffino G."/>
        </authorList>
    </citation>
    <scope>NUCLEOTIDE SEQUENCE</scope>
    <source>
        <strain evidence="7">C29</strain>
        <tissue evidence="7">Fin</tissue>
    </source>
</reference>
<evidence type="ECO:0000259" key="6">
    <source>
        <dbReference type="Pfam" id="PF23762"/>
    </source>
</evidence>
<dbReference type="InterPro" id="IPR045140">
    <property type="entry name" value="SHCBP1-like"/>
</dbReference>
<feature type="region of interest" description="Disordered" evidence="4">
    <location>
        <begin position="1"/>
        <end position="21"/>
    </location>
</feature>
<evidence type="ECO:0000256" key="2">
    <source>
        <dbReference type="ARBA" id="ARBA00022490"/>
    </source>
</evidence>
<dbReference type="Gene3D" id="2.160.20.10">
    <property type="entry name" value="Single-stranded right-handed beta-helix, Pectin lyase-like"/>
    <property type="match status" value="1"/>
</dbReference>
<dbReference type="Pfam" id="PF23762">
    <property type="entry name" value="SHCBP_N"/>
    <property type="match status" value="1"/>
</dbReference>
<evidence type="ECO:0000256" key="3">
    <source>
        <dbReference type="ARBA" id="ARBA00023212"/>
    </source>
</evidence>
<accession>A0AA47MDR3</accession>
<dbReference type="InterPro" id="IPR011050">
    <property type="entry name" value="Pectin_lyase_fold/virulence"/>
</dbReference>
<dbReference type="InterPro" id="IPR039448">
    <property type="entry name" value="Beta_helix"/>
</dbReference>
<dbReference type="EMBL" id="JAOPHQ010004689">
    <property type="protein sequence ID" value="KAK0138265.1"/>
    <property type="molecule type" value="Genomic_DNA"/>
</dbReference>
<keyword evidence="2" id="KW-0963">Cytoplasm</keyword>
<dbReference type="SUPFAM" id="SSF51126">
    <property type="entry name" value="Pectin lyase-like"/>
    <property type="match status" value="1"/>
</dbReference>
<feature type="domain" description="Right handed beta helix" evidence="5">
    <location>
        <begin position="534"/>
        <end position="632"/>
    </location>
</feature>
<dbReference type="PANTHER" id="PTHR14695">
    <property type="entry name" value="SHC SH2-DOMAIN BINDING PROTEIN 1-RELATED"/>
    <property type="match status" value="1"/>
</dbReference>
<organism evidence="7 8">
    <name type="scientific">Merluccius polli</name>
    <name type="common">Benguela hake</name>
    <name type="synonym">Merluccius cadenati</name>
    <dbReference type="NCBI Taxonomy" id="89951"/>
    <lineage>
        <taxon>Eukaryota</taxon>
        <taxon>Metazoa</taxon>
        <taxon>Chordata</taxon>
        <taxon>Craniata</taxon>
        <taxon>Vertebrata</taxon>
        <taxon>Euteleostomi</taxon>
        <taxon>Actinopterygii</taxon>
        <taxon>Neopterygii</taxon>
        <taxon>Teleostei</taxon>
        <taxon>Neoteleostei</taxon>
        <taxon>Acanthomorphata</taxon>
        <taxon>Zeiogadaria</taxon>
        <taxon>Gadariae</taxon>
        <taxon>Gadiformes</taxon>
        <taxon>Gadoidei</taxon>
        <taxon>Merlucciidae</taxon>
        <taxon>Merluccius</taxon>
    </lineage>
</organism>
<comment type="caution">
    <text evidence="7">The sequence shown here is derived from an EMBL/GenBank/DDBJ whole genome shotgun (WGS) entry which is preliminary data.</text>
</comment>
<feature type="domain" description="SHC SH2" evidence="6">
    <location>
        <begin position="164"/>
        <end position="400"/>
    </location>
</feature>
<comment type="subcellular location">
    <subcellularLocation>
        <location evidence="1">Cytoplasm</location>
        <location evidence="1">Cytoskeleton</location>
        <location evidence="1">Spindle</location>
    </subcellularLocation>
</comment>
<name>A0AA47MDR3_MERPO</name>
<dbReference type="GO" id="GO:0072687">
    <property type="term" value="C:meiotic spindle"/>
    <property type="evidence" value="ECO:0007669"/>
    <property type="project" value="TreeGrafter"/>
</dbReference>
<dbReference type="PANTHER" id="PTHR14695:SF7">
    <property type="entry name" value="TESTICULAR SPINDLE-ASSOCIATED PROTEIN SHCBP1L"/>
    <property type="match status" value="1"/>
</dbReference>
<dbReference type="GO" id="GO:0007112">
    <property type="term" value="P:male meiosis cytokinesis"/>
    <property type="evidence" value="ECO:0007669"/>
    <property type="project" value="TreeGrafter"/>
</dbReference>
<feature type="compositionally biased region" description="Low complexity" evidence="4">
    <location>
        <begin position="103"/>
        <end position="115"/>
    </location>
</feature>
<evidence type="ECO:0000313" key="8">
    <source>
        <dbReference type="Proteomes" id="UP001174136"/>
    </source>
</evidence>
<feature type="compositionally biased region" description="Basic residues" evidence="4">
    <location>
        <begin position="119"/>
        <end position="128"/>
    </location>
</feature>
<proteinExistence type="predicted"/>
<keyword evidence="3" id="KW-0206">Cytoskeleton</keyword>
<feature type="region of interest" description="Disordered" evidence="4">
    <location>
        <begin position="103"/>
        <end position="142"/>
    </location>
</feature>
<gene>
    <name evidence="7" type="primary">Shcbp1l</name>
    <name evidence="7" type="ORF">N1851_025417</name>
</gene>
<dbReference type="GO" id="GO:0007283">
    <property type="term" value="P:spermatogenesis"/>
    <property type="evidence" value="ECO:0007669"/>
    <property type="project" value="TreeGrafter"/>
</dbReference>
<evidence type="ECO:0000256" key="1">
    <source>
        <dbReference type="ARBA" id="ARBA00004186"/>
    </source>
</evidence>